<evidence type="ECO:0000313" key="2">
    <source>
        <dbReference type="EMBL" id="KAJ8778104.1"/>
    </source>
</evidence>
<dbReference type="Proteomes" id="UP001159641">
    <property type="component" value="Unassembled WGS sequence"/>
</dbReference>
<organism evidence="2 3">
    <name type="scientific">Eschrichtius robustus</name>
    <name type="common">California gray whale</name>
    <name type="synonym">Eschrichtius gibbosus</name>
    <dbReference type="NCBI Taxonomy" id="9764"/>
    <lineage>
        <taxon>Eukaryota</taxon>
        <taxon>Metazoa</taxon>
        <taxon>Chordata</taxon>
        <taxon>Craniata</taxon>
        <taxon>Vertebrata</taxon>
        <taxon>Euteleostomi</taxon>
        <taxon>Mammalia</taxon>
        <taxon>Eutheria</taxon>
        <taxon>Laurasiatheria</taxon>
        <taxon>Artiodactyla</taxon>
        <taxon>Whippomorpha</taxon>
        <taxon>Cetacea</taxon>
        <taxon>Mysticeti</taxon>
        <taxon>Eschrichtiidae</taxon>
        <taxon>Eschrichtius</taxon>
    </lineage>
</organism>
<dbReference type="EMBL" id="JAIQCJ010002272">
    <property type="protein sequence ID" value="KAJ8778104.1"/>
    <property type="molecule type" value="Genomic_DNA"/>
</dbReference>
<feature type="region of interest" description="Disordered" evidence="1">
    <location>
        <begin position="26"/>
        <end position="52"/>
    </location>
</feature>
<keyword evidence="3" id="KW-1185">Reference proteome</keyword>
<accession>A0AB34GF76</accession>
<dbReference type="AlphaFoldDB" id="A0AB34GF76"/>
<comment type="caution">
    <text evidence="2">The sequence shown here is derived from an EMBL/GenBank/DDBJ whole genome shotgun (WGS) entry which is preliminary data.</text>
</comment>
<sequence length="77" mass="8614">MCRSSSIPSILRLFLQREHPMDWIPAGTSPVHRHCQDGSPPATVPSSSQKRDDGLGLSCVVWKGGIAWWRSDLKSWL</sequence>
<name>A0AB34GF76_ESCRO</name>
<evidence type="ECO:0000256" key="1">
    <source>
        <dbReference type="SAM" id="MobiDB-lite"/>
    </source>
</evidence>
<protein>
    <submittedName>
        <fullName evidence="2">Uncharacterized protein</fullName>
    </submittedName>
</protein>
<gene>
    <name evidence="2" type="ORF">J1605_013964</name>
</gene>
<evidence type="ECO:0000313" key="3">
    <source>
        <dbReference type="Proteomes" id="UP001159641"/>
    </source>
</evidence>
<proteinExistence type="predicted"/>
<reference evidence="2 3" key="1">
    <citation type="submission" date="2022-11" db="EMBL/GenBank/DDBJ databases">
        <title>Whole genome sequence of Eschrichtius robustus ER-17-0199.</title>
        <authorList>
            <person name="Bruniche-Olsen A."/>
            <person name="Black A.N."/>
            <person name="Fields C.J."/>
            <person name="Walden K."/>
            <person name="Dewoody J.A."/>
        </authorList>
    </citation>
    <scope>NUCLEOTIDE SEQUENCE [LARGE SCALE GENOMIC DNA]</scope>
    <source>
        <strain evidence="2">ER-17-0199</strain>
        <tissue evidence="2">Blubber</tissue>
    </source>
</reference>